<organism evidence="3 4">
    <name type="scientific">Listeria fleischmannii FSL S10-1203</name>
    <dbReference type="NCBI Taxonomy" id="1265822"/>
    <lineage>
        <taxon>Bacteria</taxon>
        <taxon>Bacillati</taxon>
        <taxon>Bacillota</taxon>
        <taxon>Bacilli</taxon>
        <taxon>Bacillales</taxon>
        <taxon>Listeriaceae</taxon>
        <taxon>Listeria</taxon>
    </lineage>
</organism>
<comment type="caution">
    <text evidence="3">The sequence shown here is derived from an EMBL/GenBank/DDBJ whole genome shotgun (WGS) entry which is preliminary data.</text>
</comment>
<evidence type="ECO:0000313" key="3">
    <source>
        <dbReference type="EMBL" id="EUJ56616.1"/>
    </source>
</evidence>
<dbReference type="RefSeq" id="WP_036063455.1">
    <property type="nucleotide sequence ID" value="NZ_AODM01000030.1"/>
</dbReference>
<feature type="region of interest" description="Disordered" evidence="1">
    <location>
        <begin position="62"/>
        <end position="83"/>
    </location>
</feature>
<evidence type="ECO:0000256" key="2">
    <source>
        <dbReference type="SAM" id="Phobius"/>
    </source>
</evidence>
<keyword evidence="2" id="KW-0472">Membrane</keyword>
<keyword evidence="2" id="KW-0812">Transmembrane</keyword>
<evidence type="ECO:0000313" key="4">
    <source>
        <dbReference type="Proteomes" id="UP000019241"/>
    </source>
</evidence>
<feature type="transmembrane region" description="Helical" evidence="2">
    <location>
        <begin position="6"/>
        <end position="36"/>
    </location>
</feature>
<protein>
    <submittedName>
        <fullName evidence="3">Uncharacterized protein</fullName>
    </submittedName>
</protein>
<keyword evidence="2" id="KW-1133">Transmembrane helix</keyword>
<sequence>MDHMVLGVVILGISLAEWFGIIGLIGTILTTVFTLLKKVVVNPIVVELHRLSEAIENIDTRVSDNEKSSASSRQEIHNRVNRSNSRLDKVETRLDFVEEDIRELKNKE</sequence>
<accession>W7DT39</accession>
<dbReference type="AlphaFoldDB" id="W7DT39"/>
<name>W7DT39_9LIST</name>
<dbReference type="EMBL" id="AODM01000030">
    <property type="protein sequence ID" value="EUJ56616.1"/>
    <property type="molecule type" value="Genomic_DNA"/>
</dbReference>
<evidence type="ECO:0000256" key="1">
    <source>
        <dbReference type="SAM" id="MobiDB-lite"/>
    </source>
</evidence>
<dbReference type="Proteomes" id="UP000019241">
    <property type="component" value="Unassembled WGS sequence"/>
</dbReference>
<proteinExistence type="predicted"/>
<gene>
    <name evidence="3" type="ORF">MCOL2_08821</name>
</gene>
<reference evidence="3 4" key="1">
    <citation type="submission" date="2012-12" db="EMBL/GenBank/DDBJ databases">
        <title>Novel taxa of Listeriaceae from agricultural environments in the United States.</title>
        <authorList>
            <person name="den Bakker H.C."/>
            <person name="Allred A."/>
            <person name="Warchocki S."/>
            <person name="Wright E.M."/>
            <person name="Burrell A."/>
            <person name="Nightingale K.K."/>
            <person name="Kephart D."/>
            <person name="Wiedmann M."/>
        </authorList>
    </citation>
    <scope>NUCLEOTIDE SEQUENCE [LARGE SCALE GENOMIC DNA]</scope>
    <source>
        <strain evidence="3 4">FSL S10-1203</strain>
    </source>
</reference>